<evidence type="ECO:0000313" key="13">
    <source>
        <dbReference type="EMBL" id="PKA52112.1"/>
    </source>
</evidence>
<evidence type="ECO:0000256" key="3">
    <source>
        <dbReference type="ARBA" id="ARBA00013146"/>
    </source>
</evidence>
<accession>A0A2I0A996</accession>
<evidence type="ECO:0000256" key="8">
    <source>
        <dbReference type="ARBA" id="ARBA00023239"/>
    </source>
</evidence>
<dbReference type="EC" id="4.1.99.5" evidence="3"/>
<name>A0A2I0A996_9ASPA</name>
<keyword evidence="6 10" id="KW-1133">Transmembrane helix</keyword>
<organism evidence="13 14">
    <name type="scientific">Apostasia shenzhenica</name>
    <dbReference type="NCBI Taxonomy" id="1088818"/>
    <lineage>
        <taxon>Eukaryota</taxon>
        <taxon>Viridiplantae</taxon>
        <taxon>Streptophyta</taxon>
        <taxon>Embryophyta</taxon>
        <taxon>Tracheophyta</taxon>
        <taxon>Spermatophyta</taxon>
        <taxon>Magnoliopsida</taxon>
        <taxon>Liliopsida</taxon>
        <taxon>Asparagales</taxon>
        <taxon>Orchidaceae</taxon>
        <taxon>Apostasioideae</taxon>
        <taxon>Apostasia</taxon>
    </lineage>
</organism>
<feature type="domain" description="Fatty acid hydroxylase" evidence="11">
    <location>
        <begin position="155"/>
        <end position="291"/>
    </location>
</feature>
<evidence type="ECO:0000256" key="5">
    <source>
        <dbReference type="ARBA" id="ARBA00022824"/>
    </source>
</evidence>
<keyword evidence="8 13" id="KW-0456">Lyase</keyword>
<evidence type="ECO:0000256" key="2">
    <source>
        <dbReference type="ARBA" id="ARBA00009324"/>
    </source>
</evidence>
<dbReference type="EMBL" id="KZ452009">
    <property type="protein sequence ID" value="PKA52112.1"/>
    <property type="molecule type" value="Genomic_DNA"/>
</dbReference>
<dbReference type="GO" id="GO:0008610">
    <property type="term" value="P:lipid biosynthetic process"/>
    <property type="evidence" value="ECO:0007669"/>
    <property type="project" value="InterPro"/>
</dbReference>
<evidence type="ECO:0000259" key="12">
    <source>
        <dbReference type="Pfam" id="PF12076"/>
    </source>
</evidence>
<dbReference type="GO" id="GO:0016491">
    <property type="term" value="F:oxidoreductase activity"/>
    <property type="evidence" value="ECO:0007669"/>
    <property type="project" value="InterPro"/>
</dbReference>
<reference evidence="13 14" key="1">
    <citation type="journal article" date="2017" name="Nature">
        <title>The Apostasia genome and the evolution of orchids.</title>
        <authorList>
            <person name="Zhang G.Q."/>
            <person name="Liu K.W."/>
            <person name="Li Z."/>
            <person name="Lohaus R."/>
            <person name="Hsiao Y.Y."/>
            <person name="Niu S.C."/>
            <person name="Wang J.Y."/>
            <person name="Lin Y.C."/>
            <person name="Xu Q."/>
            <person name="Chen L.J."/>
            <person name="Yoshida K."/>
            <person name="Fujiwara S."/>
            <person name="Wang Z.W."/>
            <person name="Zhang Y.Q."/>
            <person name="Mitsuda N."/>
            <person name="Wang M."/>
            <person name="Liu G.H."/>
            <person name="Pecoraro L."/>
            <person name="Huang H.X."/>
            <person name="Xiao X.J."/>
            <person name="Lin M."/>
            <person name="Wu X.Y."/>
            <person name="Wu W.L."/>
            <person name="Chen Y.Y."/>
            <person name="Chang S.B."/>
            <person name="Sakamoto S."/>
            <person name="Ohme-Takagi M."/>
            <person name="Yagi M."/>
            <person name="Zeng S.J."/>
            <person name="Shen C.Y."/>
            <person name="Yeh C.M."/>
            <person name="Luo Y.B."/>
            <person name="Tsai W.C."/>
            <person name="Van de Peer Y."/>
            <person name="Liu Z.J."/>
        </authorList>
    </citation>
    <scope>NUCLEOTIDE SEQUENCE [LARGE SCALE GENOMIC DNA]</scope>
    <source>
        <strain evidence="14">cv. Shenzhen</strain>
        <tissue evidence="13">Stem</tissue>
    </source>
</reference>
<comment type="subcellular location">
    <subcellularLocation>
        <location evidence="1">Endoplasmic reticulum membrane</location>
        <topology evidence="1">Multi-pass membrane protein</topology>
    </subcellularLocation>
</comment>
<keyword evidence="4 10" id="KW-0812">Transmembrane</keyword>
<gene>
    <name evidence="13" type="primary">CER1</name>
    <name evidence="13" type="ORF">AXF42_Ash014049</name>
</gene>
<dbReference type="AlphaFoldDB" id="A0A2I0A996"/>
<feature type="transmembrane region" description="Helical" evidence="10">
    <location>
        <begin position="145"/>
        <end position="164"/>
    </location>
</feature>
<dbReference type="GO" id="GO:0005789">
    <property type="term" value="C:endoplasmic reticulum membrane"/>
    <property type="evidence" value="ECO:0007669"/>
    <property type="project" value="UniProtKB-SubCell"/>
</dbReference>
<comment type="catalytic activity">
    <reaction evidence="9">
        <text>a long-chain fatty aldehyde + 2 NADPH + O2 + H(+) = a long-chain alkane + formate + 2 NADP(+) + H2O</text>
        <dbReference type="Rhea" id="RHEA:21440"/>
        <dbReference type="ChEBI" id="CHEBI:15377"/>
        <dbReference type="ChEBI" id="CHEBI:15378"/>
        <dbReference type="ChEBI" id="CHEBI:15379"/>
        <dbReference type="ChEBI" id="CHEBI:15740"/>
        <dbReference type="ChEBI" id="CHEBI:17176"/>
        <dbReference type="ChEBI" id="CHEBI:57783"/>
        <dbReference type="ChEBI" id="CHEBI:58349"/>
        <dbReference type="ChEBI" id="CHEBI:83563"/>
        <dbReference type="EC" id="4.1.99.5"/>
    </reaction>
</comment>
<evidence type="ECO:0000256" key="7">
    <source>
        <dbReference type="ARBA" id="ARBA00023136"/>
    </source>
</evidence>
<evidence type="ECO:0000256" key="4">
    <source>
        <dbReference type="ARBA" id="ARBA00022692"/>
    </source>
</evidence>
<protein>
    <recommendedName>
        <fullName evidence="3">aldehyde oxygenase (deformylating)</fullName>
        <ecNumber evidence="3">4.1.99.5</ecNumber>
    </recommendedName>
</protein>
<feature type="transmembrane region" description="Helical" evidence="10">
    <location>
        <begin position="118"/>
        <end position="138"/>
    </location>
</feature>
<evidence type="ECO:0000313" key="14">
    <source>
        <dbReference type="Proteomes" id="UP000236161"/>
    </source>
</evidence>
<dbReference type="InterPro" id="IPR050307">
    <property type="entry name" value="Sterol_Desaturase_Related"/>
</dbReference>
<evidence type="ECO:0000256" key="1">
    <source>
        <dbReference type="ARBA" id="ARBA00004477"/>
    </source>
</evidence>
<dbReference type="Pfam" id="PF12076">
    <property type="entry name" value="CER1-like_C"/>
    <property type="match status" value="1"/>
</dbReference>
<dbReference type="InterPro" id="IPR021940">
    <property type="entry name" value="CER1-like_C"/>
</dbReference>
<feature type="transmembrane region" description="Helical" evidence="10">
    <location>
        <begin position="201"/>
        <end position="231"/>
    </location>
</feature>
<keyword evidence="14" id="KW-1185">Reference proteome</keyword>
<evidence type="ECO:0000256" key="9">
    <source>
        <dbReference type="ARBA" id="ARBA00047909"/>
    </source>
</evidence>
<sequence length="637" mass="73638">MGRCLSCTQFATAESLKGLMASRPGLLTEWPWQRLGNFKYVVIAPWMAHSFYVLGTRDVKDVSLAYQLIFPFLLLRMLHNQIWISVSRFQTARSPHRILDRSIDFEQVDRERNWDDQILFNGLLFYVGFHLVPSAANLPLWRTNGVIFTALLHAGPVEFLYYWFHRALHHHFLYSRYHSHHHASIVTEPITSVIHPFAEHIVYFALFAIPLLTTILTETASIIQFSVYVLYIDFMNNLGHCNFELVPQWLFSEFPVMKYLMYTPSFHSLHHTQFRTNYSLFMPFYDYVYDTMDKSSDEVYKTSLKGRKENIDVVHLTHPTTLQSMYHLRPGIASVASKPYKSNWYDLIMCPTAWVSMVLTWFYSSSFVVETNRLKNLKMQTWAIPRYNFQYRLSWEKETINDLIENAIQEADRKGVKVLSLGLLNQAKEINGCGELYLHKFPKLKVRIVDGSSLAAAVILSSIPQGTQQVVLKGHLSKVAYIVIQSLCNRGVKVVMTNKNDYSMMKLRIIGTTEVNLMLSKNCLSKVWLMGDGVDDKEQQKAAKGTWVIPFSQFPPKKVRKDCLYYTTPAMKIPSEFENVHSCENWLPRRVMSAWRIAGIVHALEGWSSHECGDTVPHVDKIWSAALKHGFLPLPPE</sequence>
<feature type="domain" description="Very-long-chain aldehyde decarbonylase CER1-like C-terminal" evidence="12">
    <location>
        <begin position="470"/>
        <end position="633"/>
    </location>
</feature>
<dbReference type="InterPro" id="IPR006694">
    <property type="entry name" value="Fatty_acid_hydroxylase"/>
</dbReference>
<evidence type="ECO:0000256" key="10">
    <source>
        <dbReference type="SAM" id="Phobius"/>
    </source>
</evidence>
<dbReference type="Pfam" id="PF04116">
    <property type="entry name" value="FA_hydroxylase"/>
    <property type="match status" value="1"/>
</dbReference>
<dbReference type="GO" id="GO:0005506">
    <property type="term" value="F:iron ion binding"/>
    <property type="evidence" value="ECO:0007669"/>
    <property type="project" value="InterPro"/>
</dbReference>
<dbReference type="PANTHER" id="PTHR11863">
    <property type="entry name" value="STEROL DESATURASE"/>
    <property type="match status" value="1"/>
</dbReference>
<comment type="similarity">
    <text evidence="2">Belongs to the sterol desaturase family.</text>
</comment>
<keyword evidence="5" id="KW-0256">Endoplasmic reticulum</keyword>
<dbReference type="STRING" id="1088818.A0A2I0A996"/>
<evidence type="ECO:0000259" key="11">
    <source>
        <dbReference type="Pfam" id="PF04116"/>
    </source>
</evidence>
<evidence type="ECO:0000256" key="6">
    <source>
        <dbReference type="ARBA" id="ARBA00022989"/>
    </source>
</evidence>
<keyword evidence="7 10" id="KW-0472">Membrane</keyword>
<dbReference type="Proteomes" id="UP000236161">
    <property type="component" value="Unassembled WGS sequence"/>
</dbReference>
<dbReference type="GO" id="GO:0071771">
    <property type="term" value="F:aldehyde oxygenase (deformylating) activity"/>
    <property type="evidence" value="ECO:0007669"/>
    <property type="project" value="UniProtKB-EC"/>
</dbReference>
<dbReference type="OrthoDB" id="408954at2759"/>
<proteinExistence type="inferred from homology"/>